<sequence>MTHSKTLVIVGCGAAKRDEPTRAADLYTSTYFAKKREYAETIGDEWLILSAEHALVTPDRELDPYETSIDDLDEDRLDALAHTVGMSLIDWIANEVGKGVEIEEIIVLAGRSYLDPLRERESFSSGIDPTVTFPLQTNDLGGIGEQMGWLSERVKTESAEQSRLVTDGGSNVSEDESSRPGGATAQCVGNTECSFYQRNVWEAYPAAVVLPEAHSRLNSRADSSSIPAFTQKRTVINQVNHWSGPTSGGGESEQQRLVTDGGQDSPGDVVYHVVCHGCDHEDVVEDDRVLAAVNEVLHRKRTGHAVEYAEIGGDPREC</sequence>
<evidence type="ECO:0000313" key="3">
    <source>
        <dbReference type="EMBL" id="MFD1599330.1"/>
    </source>
</evidence>
<evidence type="ECO:0000313" key="4">
    <source>
        <dbReference type="Proteomes" id="UP001597085"/>
    </source>
</evidence>
<proteinExistence type="predicted"/>
<name>A0ABD6CMR4_9EURY</name>
<dbReference type="AlphaFoldDB" id="A0ABD6CMR4"/>
<feature type="compositionally biased region" description="Polar residues" evidence="1">
    <location>
        <begin position="161"/>
        <end position="172"/>
    </location>
</feature>
<evidence type="ECO:0000259" key="2">
    <source>
        <dbReference type="Pfam" id="PF21818"/>
    </source>
</evidence>
<feature type="domain" description="DUF6884" evidence="2">
    <location>
        <begin position="8"/>
        <end position="152"/>
    </location>
</feature>
<dbReference type="RefSeq" id="WP_256422732.1">
    <property type="nucleotide sequence ID" value="NZ_JANHDI010000014.1"/>
</dbReference>
<comment type="caution">
    <text evidence="3">The sequence shown here is derived from an EMBL/GenBank/DDBJ whole genome shotgun (WGS) entry which is preliminary data.</text>
</comment>
<gene>
    <name evidence="3" type="ORF">ACFSBX_10220</name>
</gene>
<dbReference type="EMBL" id="JBHUDK010000008">
    <property type="protein sequence ID" value="MFD1599330.1"/>
    <property type="molecule type" value="Genomic_DNA"/>
</dbReference>
<dbReference type="InterPro" id="IPR049251">
    <property type="entry name" value="DUF6884"/>
</dbReference>
<dbReference type="Pfam" id="PF21818">
    <property type="entry name" value="DUF6884"/>
    <property type="match status" value="1"/>
</dbReference>
<accession>A0ABD6CMR4</accession>
<feature type="region of interest" description="Disordered" evidence="1">
    <location>
        <begin position="240"/>
        <end position="263"/>
    </location>
</feature>
<keyword evidence="4" id="KW-1185">Reference proteome</keyword>
<dbReference type="Proteomes" id="UP001597085">
    <property type="component" value="Unassembled WGS sequence"/>
</dbReference>
<evidence type="ECO:0000256" key="1">
    <source>
        <dbReference type="SAM" id="MobiDB-lite"/>
    </source>
</evidence>
<feature type="region of interest" description="Disordered" evidence="1">
    <location>
        <begin position="155"/>
        <end position="184"/>
    </location>
</feature>
<protein>
    <submittedName>
        <fullName evidence="3">DUF6884 domain-containing protein</fullName>
    </submittedName>
</protein>
<organism evidence="3 4">
    <name type="scientific">Halobellus rarus</name>
    <dbReference type="NCBI Taxonomy" id="1126237"/>
    <lineage>
        <taxon>Archaea</taxon>
        <taxon>Methanobacteriati</taxon>
        <taxon>Methanobacteriota</taxon>
        <taxon>Stenosarchaea group</taxon>
        <taxon>Halobacteria</taxon>
        <taxon>Halobacteriales</taxon>
        <taxon>Haloferacaceae</taxon>
        <taxon>Halobellus</taxon>
    </lineage>
</organism>
<reference evidence="3 4" key="1">
    <citation type="journal article" date="2019" name="Int. J. Syst. Evol. Microbiol.">
        <title>The Global Catalogue of Microorganisms (GCM) 10K type strain sequencing project: providing services to taxonomists for standard genome sequencing and annotation.</title>
        <authorList>
            <consortium name="The Broad Institute Genomics Platform"/>
            <consortium name="The Broad Institute Genome Sequencing Center for Infectious Disease"/>
            <person name="Wu L."/>
            <person name="Ma J."/>
        </authorList>
    </citation>
    <scope>NUCLEOTIDE SEQUENCE [LARGE SCALE GENOMIC DNA]</scope>
    <source>
        <strain evidence="3 4">CGMCC 1.12121</strain>
    </source>
</reference>